<dbReference type="STRING" id="869754.A0A1A0H6Y5"/>
<keyword evidence="2" id="KW-1133">Transmembrane helix</keyword>
<keyword evidence="4" id="KW-1185">Reference proteome</keyword>
<dbReference type="GO" id="GO:0005935">
    <property type="term" value="C:cellular bud neck"/>
    <property type="evidence" value="ECO:0007669"/>
    <property type="project" value="TreeGrafter"/>
</dbReference>
<dbReference type="EMBL" id="LXTC01000006">
    <property type="protein sequence ID" value="OBA19668.1"/>
    <property type="molecule type" value="Genomic_DNA"/>
</dbReference>
<dbReference type="AlphaFoldDB" id="A0A1A0H6Y5"/>
<accession>A0A1A0H6Y5</accession>
<name>A0A1A0H6Y5_9ASCO</name>
<dbReference type="GO" id="GO:0000324">
    <property type="term" value="C:fungal-type vacuole"/>
    <property type="evidence" value="ECO:0007669"/>
    <property type="project" value="TreeGrafter"/>
</dbReference>
<gene>
    <name evidence="3" type="ORF">METBIDRAFT_45706</name>
</gene>
<dbReference type="OrthoDB" id="4065319at2759"/>
<dbReference type="InterPro" id="IPR051009">
    <property type="entry name" value="PRM"/>
</dbReference>
<dbReference type="PANTHER" id="PTHR36089">
    <property type="entry name" value="CHITIN SYNTHASE 3 COMPLEX PROTEIN CSI2-RELATED"/>
    <property type="match status" value="1"/>
</dbReference>
<evidence type="ECO:0000313" key="3">
    <source>
        <dbReference type="EMBL" id="OBA19668.1"/>
    </source>
</evidence>
<dbReference type="Proteomes" id="UP000092555">
    <property type="component" value="Unassembled WGS sequence"/>
</dbReference>
<feature type="region of interest" description="Disordered" evidence="1">
    <location>
        <begin position="274"/>
        <end position="336"/>
    </location>
</feature>
<proteinExistence type="predicted"/>
<dbReference type="RefSeq" id="XP_018710196.1">
    <property type="nucleotide sequence ID" value="XM_018857949.1"/>
</dbReference>
<evidence type="ECO:0000313" key="4">
    <source>
        <dbReference type="Proteomes" id="UP000092555"/>
    </source>
</evidence>
<organism evidence="3 4">
    <name type="scientific">Metschnikowia bicuspidata var. bicuspidata NRRL YB-4993</name>
    <dbReference type="NCBI Taxonomy" id="869754"/>
    <lineage>
        <taxon>Eukaryota</taxon>
        <taxon>Fungi</taxon>
        <taxon>Dikarya</taxon>
        <taxon>Ascomycota</taxon>
        <taxon>Saccharomycotina</taxon>
        <taxon>Pichiomycetes</taxon>
        <taxon>Metschnikowiaceae</taxon>
        <taxon>Metschnikowia</taxon>
    </lineage>
</organism>
<evidence type="ECO:0000256" key="2">
    <source>
        <dbReference type="SAM" id="Phobius"/>
    </source>
</evidence>
<dbReference type="PANTHER" id="PTHR36089:SF1">
    <property type="entry name" value="CHITIN SYNTHASE 3 COMPLEX PROTEIN CSI2-RELATED"/>
    <property type="match status" value="1"/>
</dbReference>
<dbReference type="GeneID" id="30030925"/>
<keyword evidence="2" id="KW-0812">Transmembrane</keyword>
<evidence type="ECO:0000256" key="1">
    <source>
        <dbReference type="SAM" id="MobiDB-lite"/>
    </source>
</evidence>
<protein>
    <submittedName>
        <fullName evidence="3">Uncharacterized protein</fullName>
    </submittedName>
</protein>
<reference evidence="3 4" key="1">
    <citation type="submission" date="2016-05" db="EMBL/GenBank/DDBJ databases">
        <title>Comparative genomics of biotechnologically important yeasts.</title>
        <authorList>
            <consortium name="DOE Joint Genome Institute"/>
            <person name="Riley R."/>
            <person name="Haridas S."/>
            <person name="Wolfe K.H."/>
            <person name="Lopes M.R."/>
            <person name="Hittinger C.T."/>
            <person name="Goker M."/>
            <person name="Salamov A."/>
            <person name="Wisecaver J."/>
            <person name="Long T.M."/>
            <person name="Aerts A.L."/>
            <person name="Barry K."/>
            <person name="Choi C."/>
            <person name="Clum A."/>
            <person name="Coughlan A.Y."/>
            <person name="Deshpande S."/>
            <person name="Douglass A.P."/>
            <person name="Hanson S.J."/>
            <person name="Klenk H.-P."/>
            <person name="LaButti K."/>
            <person name="Lapidus A."/>
            <person name="Lindquist E."/>
            <person name="Lipzen A."/>
            <person name="Meier-kolthoff J.P."/>
            <person name="Ohm R.A."/>
            <person name="Otillar R.P."/>
            <person name="Pangilinan J."/>
            <person name="Peng Y."/>
            <person name="Rokas A."/>
            <person name="Rosa C.A."/>
            <person name="Scheuner C."/>
            <person name="Sibirny A.A."/>
            <person name="Slot J.C."/>
            <person name="Stielow J.B."/>
            <person name="Sun H."/>
            <person name="Kurtzman C.P."/>
            <person name="Blackwell M."/>
            <person name="Grigoriev I.V."/>
            <person name="Jeffries T.W."/>
        </authorList>
    </citation>
    <scope>NUCLEOTIDE SEQUENCE [LARGE SCALE GENOMIC DNA]</scope>
    <source>
        <strain evidence="3 4">NRRL YB-4993</strain>
    </source>
</reference>
<feature type="region of interest" description="Disordered" evidence="1">
    <location>
        <begin position="28"/>
        <end position="67"/>
    </location>
</feature>
<sequence length="336" mass="35986">MKIAPLSPPRSLSYGGKYERKYHHGHAPFNKRLAKRSTLPSLNSATSTASTTGASTSSASTSGTSLETQESETFFTLSATISSSMATIDMTTLVSNSTTAMPTVSTTSSSSSTTSTSYTYQATVPTDNAENPYISRESLPVNSVFIIVGALLGALALGIVLSWLVVWWKSRKRAKREKEVQYYNPFHYDNSSNSSATHLLAGSLGSSFLEKSTASVNTMFSDPTSLGMGTSTPGRSYREMLNSMGRRGSMTISPVLEMMRSSASNLDLPLFHPAPDAPVSMPRTPVEISGQSNPTSRPPSRVLDDMLAAIEFSADYPETRENTEGGPLAPQDTNVS</sequence>
<feature type="transmembrane region" description="Helical" evidence="2">
    <location>
        <begin position="144"/>
        <end position="168"/>
    </location>
</feature>
<keyword evidence="2" id="KW-0472">Membrane</keyword>
<comment type="caution">
    <text evidence="3">The sequence shown here is derived from an EMBL/GenBank/DDBJ whole genome shotgun (WGS) entry which is preliminary data.</text>
</comment>
<feature type="compositionally biased region" description="Low complexity" evidence="1">
    <location>
        <begin position="44"/>
        <end position="65"/>
    </location>
</feature>